<reference evidence="2" key="1">
    <citation type="journal article" date="2015" name="ISME J.">
        <title>Draft Genome Sequence of Streptomyces incarnatus NRRL8089, which Produces the Nucleoside Antibiotic Sinefungin.</title>
        <authorList>
            <person name="Oshima K."/>
            <person name="Hattori M."/>
            <person name="Shimizu H."/>
            <person name="Fukuda K."/>
            <person name="Nemoto M."/>
            <person name="Inagaki K."/>
            <person name="Tamura T."/>
        </authorList>
    </citation>
    <scope>NUCLEOTIDE SEQUENCE</scope>
    <source>
        <strain evidence="2">FACHB-1375</strain>
    </source>
</reference>
<comment type="caution">
    <text evidence="2">The sequence shown here is derived from an EMBL/GenBank/DDBJ whole genome shotgun (WGS) entry which is preliminary data.</text>
</comment>
<feature type="domain" description="Tse2 ADP-ribosyltransferase toxin" evidence="1">
    <location>
        <begin position="10"/>
        <end position="144"/>
    </location>
</feature>
<dbReference type="RefSeq" id="WP_190462826.1">
    <property type="nucleotide sequence ID" value="NZ_JACJPW010000009.1"/>
</dbReference>
<name>A0A926ZEX0_9CYAN</name>
<gene>
    <name evidence="2" type="ORF">H6G03_05340</name>
</gene>
<dbReference type="EMBL" id="JACJPW010000009">
    <property type="protein sequence ID" value="MBD2180533.1"/>
    <property type="molecule type" value="Genomic_DNA"/>
</dbReference>
<dbReference type="InterPro" id="IPR041018">
    <property type="entry name" value="ADPRTs_Tse2"/>
</dbReference>
<proteinExistence type="predicted"/>
<reference evidence="2" key="2">
    <citation type="submission" date="2020-08" db="EMBL/GenBank/DDBJ databases">
        <authorList>
            <person name="Chen M."/>
            <person name="Teng W."/>
            <person name="Zhao L."/>
            <person name="Hu C."/>
            <person name="Zhou Y."/>
            <person name="Han B."/>
            <person name="Song L."/>
            <person name="Shu W."/>
        </authorList>
    </citation>
    <scope>NUCLEOTIDE SEQUENCE</scope>
    <source>
        <strain evidence="2">FACHB-1375</strain>
    </source>
</reference>
<accession>A0A926ZEX0</accession>
<protein>
    <recommendedName>
        <fullName evidence="1">Tse2 ADP-ribosyltransferase toxin domain-containing protein</fullName>
    </recommendedName>
</protein>
<keyword evidence="3" id="KW-1185">Reference proteome</keyword>
<dbReference type="Pfam" id="PF18648">
    <property type="entry name" value="ADPRTs_Tse2"/>
    <property type="match status" value="1"/>
</dbReference>
<evidence type="ECO:0000259" key="1">
    <source>
        <dbReference type="Pfam" id="PF18648"/>
    </source>
</evidence>
<sequence length="148" mass="16590">MAKLYYRGMAEENGKPKVGRSARLLGVRPGIDIDVEQMPRNWLDENGYLRSEIDQNSTDRPVAVAIRNTKGMSTSLSIESLPAFRRPDKFGGKGKDPVWQIEDSKITGDLEAVQDSPTHVSILPKTTMLLEKYEAALANTQNDWEKVK</sequence>
<evidence type="ECO:0000313" key="3">
    <source>
        <dbReference type="Proteomes" id="UP000641646"/>
    </source>
</evidence>
<dbReference type="AlphaFoldDB" id="A0A926ZEX0"/>
<evidence type="ECO:0000313" key="2">
    <source>
        <dbReference type="EMBL" id="MBD2180533.1"/>
    </source>
</evidence>
<organism evidence="2 3">
    <name type="scientific">Aerosakkonema funiforme FACHB-1375</name>
    <dbReference type="NCBI Taxonomy" id="2949571"/>
    <lineage>
        <taxon>Bacteria</taxon>
        <taxon>Bacillati</taxon>
        <taxon>Cyanobacteriota</taxon>
        <taxon>Cyanophyceae</taxon>
        <taxon>Oscillatoriophycideae</taxon>
        <taxon>Aerosakkonematales</taxon>
        <taxon>Aerosakkonemataceae</taxon>
        <taxon>Aerosakkonema</taxon>
    </lineage>
</organism>
<dbReference type="Proteomes" id="UP000641646">
    <property type="component" value="Unassembled WGS sequence"/>
</dbReference>